<evidence type="ECO:0000256" key="10">
    <source>
        <dbReference type="HAMAP-Rule" id="MF_00454"/>
    </source>
</evidence>
<comment type="subcellular location">
    <subcellularLocation>
        <location evidence="1 10">Cell membrane</location>
        <topology evidence="1 10">Multi-pass membrane protein</topology>
    </subcellularLocation>
</comment>
<reference evidence="11 12" key="1">
    <citation type="submission" date="2016-08" db="EMBL/GenBank/DDBJ databases">
        <title>Novel Firmicutes and Novel Genomes.</title>
        <authorList>
            <person name="Poppleton D.I."/>
            <person name="Gribaldo S."/>
        </authorList>
    </citation>
    <scope>NUCLEOTIDE SEQUENCE [LARGE SCALE GENOMIC DNA]</scope>
    <source>
        <strain evidence="11 12">CTT3</strain>
    </source>
</reference>
<keyword evidence="2 10" id="KW-1003">Cell membrane</keyword>
<feature type="transmembrane region" description="Helical" evidence="10">
    <location>
        <begin position="67"/>
        <end position="85"/>
    </location>
</feature>
<keyword evidence="5 10" id="KW-0472">Membrane</keyword>
<name>A0A419T9S0_9FIRM</name>
<protein>
    <recommendedName>
        <fullName evidence="10">Fluoride-specific ion channel FluC</fullName>
    </recommendedName>
</protein>
<dbReference type="GO" id="GO:0005886">
    <property type="term" value="C:plasma membrane"/>
    <property type="evidence" value="ECO:0007669"/>
    <property type="project" value="UniProtKB-SubCell"/>
</dbReference>
<dbReference type="AlphaFoldDB" id="A0A419T9S0"/>
<keyword evidence="3 10" id="KW-0812">Transmembrane</keyword>
<organism evidence="11 12">
    <name type="scientific">Thermohalobacter berrensis</name>
    <dbReference type="NCBI Taxonomy" id="99594"/>
    <lineage>
        <taxon>Bacteria</taxon>
        <taxon>Bacillati</taxon>
        <taxon>Bacillota</taxon>
        <taxon>Tissierellia</taxon>
        <taxon>Tissierellales</taxon>
        <taxon>Thermohalobacteraceae</taxon>
        <taxon>Thermohalobacter</taxon>
    </lineage>
</organism>
<dbReference type="Pfam" id="PF02537">
    <property type="entry name" value="CRCB"/>
    <property type="match status" value="1"/>
</dbReference>
<accession>A0A419T9S0</accession>
<feature type="transmembrane region" description="Helical" evidence="10">
    <location>
        <begin position="32"/>
        <end position="55"/>
    </location>
</feature>
<evidence type="ECO:0000256" key="3">
    <source>
        <dbReference type="ARBA" id="ARBA00022692"/>
    </source>
</evidence>
<evidence type="ECO:0000256" key="7">
    <source>
        <dbReference type="ARBA" id="ARBA00035120"/>
    </source>
</evidence>
<dbReference type="PANTHER" id="PTHR28259">
    <property type="entry name" value="FLUORIDE EXPORT PROTEIN 1-RELATED"/>
    <property type="match status" value="1"/>
</dbReference>
<evidence type="ECO:0000256" key="4">
    <source>
        <dbReference type="ARBA" id="ARBA00022989"/>
    </source>
</evidence>
<proteinExistence type="inferred from homology"/>
<dbReference type="InterPro" id="IPR003691">
    <property type="entry name" value="FluC"/>
</dbReference>
<dbReference type="GO" id="GO:0062054">
    <property type="term" value="F:fluoride channel activity"/>
    <property type="evidence" value="ECO:0007669"/>
    <property type="project" value="UniProtKB-UniRule"/>
</dbReference>
<comment type="caution">
    <text evidence="11">The sequence shown here is derived from an EMBL/GenBank/DDBJ whole genome shotgun (WGS) entry which is preliminary data.</text>
</comment>
<dbReference type="NCBIfam" id="TIGR00494">
    <property type="entry name" value="crcB"/>
    <property type="match status" value="1"/>
</dbReference>
<dbReference type="PANTHER" id="PTHR28259:SF1">
    <property type="entry name" value="FLUORIDE EXPORT PROTEIN 1-RELATED"/>
    <property type="match status" value="1"/>
</dbReference>
<sequence length="125" mass="13668">MKKIILLGTGGFIGSNLRYWISVWVSEFVGMYFPYGTLAVNVLGCFILGFIMIYGTEVIELNPQIKLFIGTGMLGALTTFSTFSFETISLIRESSYSLAILNILLNIIIGLAGVWLGFIVAKALA</sequence>
<evidence type="ECO:0000256" key="8">
    <source>
        <dbReference type="ARBA" id="ARBA00035585"/>
    </source>
</evidence>
<keyword evidence="4 10" id="KW-1133">Transmembrane helix</keyword>
<evidence type="ECO:0000256" key="2">
    <source>
        <dbReference type="ARBA" id="ARBA00022475"/>
    </source>
</evidence>
<keyword evidence="10" id="KW-0479">Metal-binding</keyword>
<keyword evidence="6 10" id="KW-0407">Ion channel</keyword>
<feature type="binding site" evidence="10">
    <location>
        <position position="78"/>
    </location>
    <ligand>
        <name>Na(+)</name>
        <dbReference type="ChEBI" id="CHEBI:29101"/>
        <note>structural</note>
    </ligand>
</feature>
<comment type="activity regulation">
    <text evidence="10">Na(+) is not transported, but it plays an essential structural role and its presence is essential for fluoride channel function.</text>
</comment>
<feature type="transmembrane region" description="Helical" evidence="10">
    <location>
        <begin position="97"/>
        <end position="121"/>
    </location>
</feature>
<keyword evidence="12" id="KW-1185">Reference proteome</keyword>
<dbReference type="HAMAP" id="MF_00454">
    <property type="entry name" value="FluC"/>
    <property type="match status" value="1"/>
</dbReference>
<feature type="binding site" evidence="10">
    <location>
        <position position="75"/>
    </location>
    <ligand>
        <name>Na(+)</name>
        <dbReference type="ChEBI" id="CHEBI:29101"/>
        <note>structural</note>
    </ligand>
</feature>
<comment type="catalytic activity">
    <reaction evidence="8">
        <text>fluoride(in) = fluoride(out)</text>
        <dbReference type="Rhea" id="RHEA:76159"/>
        <dbReference type="ChEBI" id="CHEBI:17051"/>
    </reaction>
    <physiologicalReaction direction="left-to-right" evidence="8">
        <dbReference type="Rhea" id="RHEA:76160"/>
    </physiologicalReaction>
</comment>
<gene>
    <name evidence="10" type="primary">fluC</name>
    <name evidence="10" type="synonym">crcB</name>
    <name evidence="11" type="ORF">BET03_07790</name>
</gene>
<comment type="function">
    <text evidence="9 10">Fluoride-specific ion channel. Important for reducing fluoride concentration in the cell, thus reducing its toxicity.</text>
</comment>
<dbReference type="GO" id="GO:0046872">
    <property type="term" value="F:metal ion binding"/>
    <property type="evidence" value="ECO:0007669"/>
    <property type="project" value="UniProtKB-KW"/>
</dbReference>
<evidence type="ECO:0000313" key="11">
    <source>
        <dbReference type="EMBL" id="RKD34222.1"/>
    </source>
</evidence>
<dbReference type="Proteomes" id="UP000284177">
    <property type="component" value="Unassembled WGS sequence"/>
</dbReference>
<comment type="similarity">
    <text evidence="7 10">Belongs to the fluoride channel Fluc/FEX (TC 1.A.43) family.</text>
</comment>
<keyword evidence="10" id="KW-0915">Sodium</keyword>
<evidence type="ECO:0000256" key="1">
    <source>
        <dbReference type="ARBA" id="ARBA00004651"/>
    </source>
</evidence>
<evidence type="ECO:0000256" key="6">
    <source>
        <dbReference type="ARBA" id="ARBA00023303"/>
    </source>
</evidence>
<dbReference type="GO" id="GO:0140114">
    <property type="term" value="P:cellular detoxification of fluoride"/>
    <property type="evidence" value="ECO:0007669"/>
    <property type="project" value="UniProtKB-UniRule"/>
</dbReference>
<evidence type="ECO:0000256" key="5">
    <source>
        <dbReference type="ARBA" id="ARBA00023136"/>
    </source>
</evidence>
<evidence type="ECO:0000313" key="12">
    <source>
        <dbReference type="Proteomes" id="UP000284177"/>
    </source>
</evidence>
<keyword evidence="10" id="KW-0813">Transport</keyword>
<evidence type="ECO:0000256" key="9">
    <source>
        <dbReference type="ARBA" id="ARBA00049940"/>
    </source>
</evidence>
<dbReference type="EMBL" id="MCIB01000002">
    <property type="protein sequence ID" value="RKD34222.1"/>
    <property type="molecule type" value="Genomic_DNA"/>
</dbReference>
<keyword evidence="10" id="KW-0406">Ion transport</keyword>